<feature type="compositionally biased region" description="Pro residues" evidence="10">
    <location>
        <begin position="96"/>
        <end position="118"/>
    </location>
</feature>
<feature type="compositionally biased region" description="Pro residues" evidence="10">
    <location>
        <begin position="129"/>
        <end position="143"/>
    </location>
</feature>
<dbReference type="PANTHER" id="PTHR33446">
    <property type="entry name" value="PROTEIN TONB-RELATED"/>
    <property type="match status" value="1"/>
</dbReference>
<gene>
    <name evidence="13" type="ORF">EDC57_0074</name>
</gene>
<comment type="caution">
    <text evidence="13">The sequence shown here is derived from an EMBL/GenBank/DDBJ whole genome shotgun (WGS) entry which is preliminary data.</text>
</comment>
<dbReference type="PANTHER" id="PTHR33446:SF11">
    <property type="entry name" value="TONB3"/>
    <property type="match status" value="1"/>
</dbReference>
<keyword evidence="3" id="KW-0813">Transport</keyword>
<dbReference type="GO" id="GO:0015031">
    <property type="term" value="P:protein transport"/>
    <property type="evidence" value="ECO:0007669"/>
    <property type="project" value="UniProtKB-KW"/>
</dbReference>
<feature type="transmembrane region" description="Helical" evidence="11">
    <location>
        <begin position="16"/>
        <end position="36"/>
    </location>
</feature>
<dbReference type="PROSITE" id="PS52015">
    <property type="entry name" value="TONB_CTD"/>
    <property type="match status" value="1"/>
</dbReference>
<evidence type="ECO:0000256" key="1">
    <source>
        <dbReference type="ARBA" id="ARBA00004383"/>
    </source>
</evidence>
<keyword evidence="14" id="KW-1185">Reference proteome</keyword>
<dbReference type="NCBIfam" id="TIGR01352">
    <property type="entry name" value="tonB_Cterm"/>
    <property type="match status" value="1"/>
</dbReference>
<reference evidence="13 14" key="1">
    <citation type="submission" date="2018-11" db="EMBL/GenBank/DDBJ databases">
        <title>Genomic Encyclopedia of Type Strains, Phase IV (KMG-IV): sequencing the most valuable type-strain genomes for metagenomic binning, comparative biology and taxonomic classification.</title>
        <authorList>
            <person name="Goeker M."/>
        </authorList>
    </citation>
    <scope>NUCLEOTIDE SEQUENCE [LARGE SCALE GENOMIC DNA]</scope>
    <source>
        <strain evidence="13 14">DSM 100275</strain>
    </source>
</reference>
<sequence length="292" mass="32823">MNARRHTPPVRPEDRLGLMVFLAAALHAVVILGVTFDREPPARRPPLERLEITLVHERSERPPEDAEYLAQAAQDGGGRAEARRRPRAPAATPLEVPRPGPAPQATPAEAPPPAPPQRPLMTVERAPDARPPAPRAQPEPAPQPDAARLLRQAREMAALAAEIGLTREAFARKPRQKFISARTREYKYAAYEEAWRRKVERIGNLNYPEEARRRGLTGSLMLDVALRPDGTVQEIRLLHSSGEPILDQAAERIVRLAAPFAPFPPEIRRETDILHIVRTWRFESDNRLRSDR</sequence>
<dbReference type="InterPro" id="IPR051045">
    <property type="entry name" value="TonB-dependent_transducer"/>
</dbReference>
<dbReference type="EMBL" id="RJVI01000001">
    <property type="protein sequence ID" value="ROR34179.1"/>
    <property type="molecule type" value="Genomic_DNA"/>
</dbReference>
<evidence type="ECO:0000256" key="7">
    <source>
        <dbReference type="ARBA" id="ARBA00022927"/>
    </source>
</evidence>
<dbReference type="InterPro" id="IPR037682">
    <property type="entry name" value="TonB_C"/>
</dbReference>
<dbReference type="OrthoDB" id="9803361at2"/>
<dbReference type="GO" id="GO:0098797">
    <property type="term" value="C:plasma membrane protein complex"/>
    <property type="evidence" value="ECO:0007669"/>
    <property type="project" value="TreeGrafter"/>
</dbReference>
<dbReference type="Proteomes" id="UP000276634">
    <property type="component" value="Unassembled WGS sequence"/>
</dbReference>
<dbReference type="AlphaFoldDB" id="A0A3N1Y5U3"/>
<feature type="domain" description="TonB C-terminal" evidence="12">
    <location>
        <begin position="192"/>
        <end position="291"/>
    </location>
</feature>
<comment type="subcellular location">
    <subcellularLocation>
        <location evidence="1">Cell inner membrane</location>
        <topology evidence="1">Single-pass membrane protein</topology>
        <orientation evidence="1">Periplasmic side</orientation>
    </subcellularLocation>
</comment>
<keyword evidence="9 11" id="KW-0472">Membrane</keyword>
<keyword evidence="8 11" id="KW-1133">Transmembrane helix</keyword>
<evidence type="ECO:0000256" key="5">
    <source>
        <dbReference type="ARBA" id="ARBA00022519"/>
    </source>
</evidence>
<evidence type="ECO:0000256" key="8">
    <source>
        <dbReference type="ARBA" id="ARBA00022989"/>
    </source>
</evidence>
<dbReference type="RefSeq" id="WP_123399141.1">
    <property type="nucleotide sequence ID" value="NZ_RJVI01000001.1"/>
</dbReference>
<proteinExistence type="inferred from homology"/>
<dbReference type="InterPro" id="IPR006260">
    <property type="entry name" value="TonB/TolA_C"/>
</dbReference>
<dbReference type="GO" id="GO:0031992">
    <property type="term" value="F:energy transducer activity"/>
    <property type="evidence" value="ECO:0007669"/>
    <property type="project" value="TreeGrafter"/>
</dbReference>
<evidence type="ECO:0000256" key="6">
    <source>
        <dbReference type="ARBA" id="ARBA00022692"/>
    </source>
</evidence>
<protein>
    <submittedName>
        <fullName evidence="13">Protein TonB</fullName>
    </submittedName>
</protein>
<evidence type="ECO:0000256" key="10">
    <source>
        <dbReference type="SAM" id="MobiDB-lite"/>
    </source>
</evidence>
<evidence type="ECO:0000313" key="14">
    <source>
        <dbReference type="Proteomes" id="UP000276634"/>
    </source>
</evidence>
<comment type="similarity">
    <text evidence="2">Belongs to the TonB family.</text>
</comment>
<keyword evidence="5" id="KW-0997">Cell inner membrane</keyword>
<evidence type="ECO:0000256" key="2">
    <source>
        <dbReference type="ARBA" id="ARBA00006555"/>
    </source>
</evidence>
<evidence type="ECO:0000256" key="9">
    <source>
        <dbReference type="ARBA" id="ARBA00023136"/>
    </source>
</evidence>
<dbReference type="Pfam" id="PF03544">
    <property type="entry name" value="TonB_C"/>
    <property type="match status" value="1"/>
</dbReference>
<organism evidence="13 14">
    <name type="scientific">Inmirania thermothiophila</name>
    <dbReference type="NCBI Taxonomy" id="1750597"/>
    <lineage>
        <taxon>Bacteria</taxon>
        <taxon>Pseudomonadati</taxon>
        <taxon>Pseudomonadota</taxon>
        <taxon>Gammaproteobacteria</taxon>
        <taxon>Chromatiales</taxon>
        <taxon>Ectothiorhodospiraceae</taxon>
        <taxon>Inmirania</taxon>
    </lineage>
</organism>
<feature type="region of interest" description="Disordered" evidence="10">
    <location>
        <begin position="54"/>
        <end position="144"/>
    </location>
</feature>
<evidence type="ECO:0000259" key="12">
    <source>
        <dbReference type="PROSITE" id="PS52015"/>
    </source>
</evidence>
<evidence type="ECO:0000256" key="11">
    <source>
        <dbReference type="SAM" id="Phobius"/>
    </source>
</evidence>
<evidence type="ECO:0000256" key="4">
    <source>
        <dbReference type="ARBA" id="ARBA00022475"/>
    </source>
</evidence>
<evidence type="ECO:0000313" key="13">
    <source>
        <dbReference type="EMBL" id="ROR34179.1"/>
    </source>
</evidence>
<dbReference type="GO" id="GO:0055085">
    <property type="term" value="P:transmembrane transport"/>
    <property type="evidence" value="ECO:0007669"/>
    <property type="project" value="InterPro"/>
</dbReference>
<dbReference type="Gene3D" id="3.30.1150.10">
    <property type="match status" value="1"/>
</dbReference>
<name>A0A3N1Y5U3_9GAMM</name>
<feature type="compositionally biased region" description="Basic and acidic residues" evidence="10">
    <location>
        <begin position="54"/>
        <end position="64"/>
    </location>
</feature>
<keyword evidence="7" id="KW-0653">Protein transport</keyword>
<keyword evidence="4" id="KW-1003">Cell membrane</keyword>
<evidence type="ECO:0000256" key="3">
    <source>
        <dbReference type="ARBA" id="ARBA00022448"/>
    </source>
</evidence>
<accession>A0A3N1Y5U3</accession>
<keyword evidence="6 11" id="KW-0812">Transmembrane</keyword>
<dbReference type="SUPFAM" id="SSF74653">
    <property type="entry name" value="TolA/TonB C-terminal domain"/>
    <property type="match status" value="1"/>
</dbReference>